<dbReference type="Gene3D" id="3.30.40.10">
    <property type="entry name" value="Zinc/RING finger domain, C3HC4 (zinc finger)"/>
    <property type="match status" value="1"/>
</dbReference>
<dbReference type="Pfam" id="PF13639">
    <property type="entry name" value="zf-RING_2"/>
    <property type="match status" value="1"/>
</dbReference>
<organism evidence="5 6">
    <name type="scientific">Rotaria sordida</name>
    <dbReference type="NCBI Taxonomy" id="392033"/>
    <lineage>
        <taxon>Eukaryota</taxon>
        <taxon>Metazoa</taxon>
        <taxon>Spiralia</taxon>
        <taxon>Gnathifera</taxon>
        <taxon>Rotifera</taxon>
        <taxon>Eurotatoria</taxon>
        <taxon>Bdelloidea</taxon>
        <taxon>Philodinida</taxon>
        <taxon>Philodinidae</taxon>
        <taxon>Rotaria</taxon>
    </lineage>
</organism>
<evidence type="ECO:0000256" key="2">
    <source>
        <dbReference type="ARBA" id="ARBA00022833"/>
    </source>
</evidence>
<name>A0A818VA27_9BILA</name>
<evidence type="ECO:0000259" key="4">
    <source>
        <dbReference type="PROSITE" id="PS50089"/>
    </source>
</evidence>
<feature type="non-terminal residue" evidence="5">
    <location>
        <position position="1"/>
    </location>
</feature>
<evidence type="ECO:0000256" key="1">
    <source>
        <dbReference type="ARBA" id="ARBA00022771"/>
    </source>
</evidence>
<keyword evidence="1 3" id="KW-0479">Metal-binding</keyword>
<dbReference type="EMBL" id="CAJOBD010000711">
    <property type="protein sequence ID" value="CAF3709358.1"/>
    <property type="molecule type" value="Genomic_DNA"/>
</dbReference>
<dbReference type="InterPro" id="IPR001841">
    <property type="entry name" value="Znf_RING"/>
</dbReference>
<gene>
    <name evidence="5" type="ORF">JBS370_LOCUS10040</name>
</gene>
<keyword evidence="1 3" id="KW-0863">Zinc-finger</keyword>
<dbReference type="PROSITE" id="PS50089">
    <property type="entry name" value="ZF_RING_2"/>
    <property type="match status" value="1"/>
</dbReference>
<evidence type="ECO:0000256" key="3">
    <source>
        <dbReference type="PROSITE-ProRule" id="PRU00175"/>
    </source>
</evidence>
<dbReference type="SUPFAM" id="SSF57850">
    <property type="entry name" value="RING/U-box"/>
    <property type="match status" value="1"/>
</dbReference>
<dbReference type="Proteomes" id="UP000663836">
    <property type="component" value="Unassembled WGS sequence"/>
</dbReference>
<sequence>AICRTNFETNEQLKKLQCGHLFHPECVANWLRITRICPICRQRMSTINS</sequence>
<protein>
    <recommendedName>
        <fullName evidence="4">RING-type domain-containing protein</fullName>
    </recommendedName>
</protein>
<dbReference type="InterPro" id="IPR013083">
    <property type="entry name" value="Znf_RING/FYVE/PHD"/>
</dbReference>
<evidence type="ECO:0000313" key="5">
    <source>
        <dbReference type="EMBL" id="CAF3709358.1"/>
    </source>
</evidence>
<proteinExistence type="predicted"/>
<comment type="caution">
    <text evidence="5">The sequence shown here is derived from an EMBL/GenBank/DDBJ whole genome shotgun (WGS) entry which is preliminary data.</text>
</comment>
<dbReference type="PANTHER" id="PTHR47530:SF4">
    <property type="entry name" value="E3 UBIQUITIN LIGASE BIG BROTHER-RELATED"/>
    <property type="match status" value="1"/>
</dbReference>
<dbReference type="GO" id="GO:0008270">
    <property type="term" value="F:zinc ion binding"/>
    <property type="evidence" value="ECO:0007669"/>
    <property type="project" value="UniProtKB-KW"/>
</dbReference>
<dbReference type="InterPro" id="IPR043312">
    <property type="entry name" value="AtBBR-like"/>
</dbReference>
<keyword evidence="2" id="KW-0862">Zinc</keyword>
<evidence type="ECO:0000313" key="6">
    <source>
        <dbReference type="Proteomes" id="UP000663836"/>
    </source>
</evidence>
<dbReference type="PANTHER" id="PTHR47530">
    <property type="entry name" value="E3 UBIQUITIN LIGASE BIG BROTHER-RELATED"/>
    <property type="match status" value="1"/>
</dbReference>
<dbReference type="AlphaFoldDB" id="A0A818VA27"/>
<accession>A0A818VA27</accession>
<reference evidence="5" key="1">
    <citation type="submission" date="2021-02" db="EMBL/GenBank/DDBJ databases">
        <authorList>
            <person name="Nowell W R."/>
        </authorList>
    </citation>
    <scope>NUCLEOTIDE SEQUENCE</scope>
</reference>
<feature type="domain" description="RING-type" evidence="4">
    <location>
        <begin position="2"/>
        <end position="41"/>
    </location>
</feature>